<proteinExistence type="inferred from homology"/>
<dbReference type="InterPro" id="IPR017911">
    <property type="entry name" value="MacB-like_ATP-bd"/>
</dbReference>
<feature type="transmembrane region" description="Helical" evidence="11">
    <location>
        <begin position="537"/>
        <end position="566"/>
    </location>
</feature>
<evidence type="ECO:0000256" key="3">
    <source>
        <dbReference type="ARBA" id="ARBA00022475"/>
    </source>
</evidence>
<dbReference type="InterPro" id="IPR027417">
    <property type="entry name" value="P-loop_NTPase"/>
</dbReference>
<feature type="transmembrane region" description="Helical" evidence="11">
    <location>
        <begin position="587"/>
        <end position="611"/>
    </location>
</feature>
<evidence type="ECO:0000313" key="14">
    <source>
        <dbReference type="Proteomes" id="UP000664495"/>
    </source>
</evidence>
<dbReference type="Pfam" id="PF00005">
    <property type="entry name" value="ABC_tran"/>
    <property type="match status" value="1"/>
</dbReference>
<keyword evidence="14" id="KW-1185">Reference proteome</keyword>
<dbReference type="EMBL" id="JAFLVR010000092">
    <property type="protein sequence ID" value="MBO0455095.1"/>
    <property type="molecule type" value="Genomic_DNA"/>
</dbReference>
<evidence type="ECO:0000256" key="11">
    <source>
        <dbReference type="SAM" id="Phobius"/>
    </source>
</evidence>
<dbReference type="GO" id="GO:0005524">
    <property type="term" value="F:ATP binding"/>
    <property type="evidence" value="ECO:0007669"/>
    <property type="project" value="UniProtKB-KW"/>
</dbReference>
<feature type="domain" description="ABC transporter" evidence="12">
    <location>
        <begin position="2"/>
        <end position="238"/>
    </location>
</feature>
<dbReference type="InterPro" id="IPR003439">
    <property type="entry name" value="ABC_transporter-like_ATP-bd"/>
</dbReference>
<sequence length="670" mass="73894">MIKIKKLNKSHYIDKNHVEHVLKKISLEIMQGEFVAITGQSGSGKSTLLNIIGGLDSKYEGIVTFKGNELDKLNLDLYHSQSIGFIFQSFHLIEHLSIIKNVTLAMGHSKRSQKQKNDSAQQLLKKVGLEGMEQKLPSQLSGGQKQRVAIARALANNPEVVIADEPTGALDTETSKEIIELLRSLNREGMTLIIVTHEMSVAEQANRVLKIEDGRIQNQSSSATLSKAVTETISNKKVKKDRRIPIRDLATFAFGNFRERLVRNTLIGLAMSIGIIAILLAMGTGNGVEQRIDEIFSGRFSPNQITTFYKDPQARGVTRPTTALSSEEIRKIKEMYLEEGIDEVYEIKVVPGVTIKYVKDDGGTELLQEAATLQAANFANKRYQELSVEQETLLAGKPVLQGEKGILLTSSLAKQILETNFSENKDDYGQLIGQKIALHYFSRNTTDEVFIEAPIVGITNSNQEGFASNISVGEKTLAELQIAANLSDTTISIDGFATNTTQVEEIIEKYADKDSWSEYAVTNGNSFVDTFSQFTQIIVTLIAGIAGISLLVSGVMIAIVLYISVIERKREIGILRAIGYSKVSVSSLFILEAVFMILLANLFSIGLSWAISTLANPILENNIGFANPIMIMPIHWLMTVFITLIIGNLFAFYPSRKAAKLDPIESLQSI</sequence>
<evidence type="ECO:0000256" key="2">
    <source>
        <dbReference type="ARBA" id="ARBA00022448"/>
    </source>
</evidence>
<reference evidence="13 14" key="1">
    <citation type="submission" date="2021-03" db="EMBL/GenBank/DDBJ databases">
        <title>Enterococcal diversity collection.</title>
        <authorList>
            <person name="Gilmore M.S."/>
            <person name="Schwartzman J."/>
            <person name="Van Tyne D."/>
            <person name="Martin M."/>
            <person name="Earl A.M."/>
            <person name="Manson A.L."/>
            <person name="Straub T."/>
            <person name="Salamzade R."/>
            <person name="Saavedra J."/>
            <person name="Lebreton F."/>
            <person name="Prichula J."/>
            <person name="Schaufler K."/>
            <person name="Gaca A."/>
            <person name="Sgardioli B."/>
            <person name="Wagenaar J."/>
            <person name="Strong T."/>
        </authorList>
    </citation>
    <scope>NUCLEOTIDE SEQUENCE [LARGE SCALE GENOMIC DNA]</scope>
    <source>
        <strain evidence="13 14">MJM16</strain>
    </source>
</reference>
<gene>
    <name evidence="13" type="ORF">JZO85_22835</name>
</gene>
<evidence type="ECO:0000256" key="1">
    <source>
        <dbReference type="ARBA" id="ARBA00004429"/>
    </source>
</evidence>
<evidence type="ECO:0000256" key="10">
    <source>
        <dbReference type="ARBA" id="ARBA00038388"/>
    </source>
</evidence>
<keyword evidence="2" id="KW-0813">Transport</keyword>
<comment type="caution">
    <text evidence="13">The sequence shown here is derived from an EMBL/GenBank/DDBJ whole genome shotgun (WGS) entry which is preliminary data.</text>
</comment>
<keyword evidence="4" id="KW-0997">Cell inner membrane</keyword>
<evidence type="ECO:0000256" key="9">
    <source>
        <dbReference type="ARBA" id="ARBA00023136"/>
    </source>
</evidence>
<dbReference type="InterPro" id="IPR003838">
    <property type="entry name" value="ABC3_permease_C"/>
</dbReference>
<accession>A0ABS3HNS9</accession>
<feature type="transmembrane region" description="Helical" evidence="11">
    <location>
        <begin position="631"/>
        <end position="653"/>
    </location>
</feature>
<dbReference type="PROSITE" id="PS00211">
    <property type="entry name" value="ABC_TRANSPORTER_1"/>
    <property type="match status" value="1"/>
</dbReference>
<dbReference type="PROSITE" id="PS50893">
    <property type="entry name" value="ABC_TRANSPORTER_2"/>
    <property type="match status" value="1"/>
</dbReference>
<evidence type="ECO:0000256" key="8">
    <source>
        <dbReference type="ARBA" id="ARBA00022989"/>
    </source>
</evidence>
<dbReference type="Pfam" id="PF02687">
    <property type="entry name" value="FtsX"/>
    <property type="match status" value="1"/>
</dbReference>
<keyword evidence="8 11" id="KW-1133">Transmembrane helix</keyword>
<keyword evidence="7 13" id="KW-0067">ATP-binding</keyword>
<dbReference type="InterPro" id="IPR025857">
    <property type="entry name" value="MacB_PCD"/>
</dbReference>
<evidence type="ECO:0000313" key="13">
    <source>
        <dbReference type="EMBL" id="MBO0455095.1"/>
    </source>
</evidence>
<comment type="similarity">
    <text evidence="10">Belongs to the ABC transporter superfamily. Macrolide exporter (TC 3.A.1.122) family.</text>
</comment>
<protein>
    <submittedName>
        <fullName evidence="13">ATP-binding cassette domain-containing protein</fullName>
    </submittedName>
</protein>
<dbReference type="Proteomes" id="UP000664495">
    <property type="component" value="Unassembled WGS sequence"/>
</dbReference>
<keyword evidence="5 11" id="KW-0812">Transmembrane</keyword>
<name>A0ABS3HNS9_9ENTE</name>
<evidence type="ECO:0000256" key="5">
    <source>
        <dbReference type="ARBA" id="ARBA00022692"/>
    </source>
</evidence>
<dbReference type="Pfam" id="PF12704">
    <property type="entry name" value="MacB_PCD"/>
    <property type="match status" value="1"/>
</dbReference>
<evidence type="ECO:0000256" key="4">
    <source>
        <dbReference type="ARBA" id="ARBA00022519"/>
    </source>
</evidence>
<comment type="subcellular location">
    <subcellularLocation>
        <location evidence="1">Cell inner membrane</location>
        <topology evidence="1">Multi-pass membrane protein</topology>
    </subcellularLocation>
</comment>
<evidence type="ECO:0000259" key="12">
    <source>
        <dbReference type="PROSITE" id="PS50893"/>
    </source>
</evidence>
<dbReference type="InterPro" id="IPR017871">
    <property type="entry name" value="ABC_transporter-like_CS"/>
</dbReference>
<evidence type="ECO:0000256" key="6">
    <source>
        <dbReference type="ARBA" id="ARBA00022741"/>
    </source>
</evidence>
<dbReference type="InterPro" id="IPR015854">
    <property type="entry name" value="ABC_transpr_LolD-like"/>
</dbReference>
<organism evidence="13 14">
    <name type="scientific">Candidatus Enterococcus murrayae</name>
    <dbReference type="NCBI Taxonomy" id="2815321"/>
    <lineage>
        <taxon>Bacteria</taxon>
        <taxon>Bacillati</taxon>
        <taxon>Bacillota</taxon>
        <taxon>Bacilli</taxon>
        <taxon>Lactobacillales</taxon>
        <taxon>Enterococcaceae</taxon>
        <taxon>Enterococcus</taxon>
    </lineage>
</organism>
<keyword evidence="9 11" id="KW-0472">Membrane</keyword>
<dbReference type="SUPFAM" id="SSF52540">
    <property type="entry name" value="P-loop containing nucleoside triphosphate hydrolases"/>
    <property type="match status" value="1"/>
</dbReference>
<dbReference type="InterPro" id="IPR003593">
    <property type="entry name" value="AAA+_ATPase"/>
</dbReference>
<evidence type="ECO:0000256" key="7">
    <source>
        <dbReference type="ARBA" id="ARBA00022840"/>
    </source>
</evidence>
<dbReference type="SMART" id="SM00382">
    <property type="entry name" value="AAA"/>
    <property type="match status" value="1"/>
</dbReference>
<keyword evidence="3" id="KW-1003">Cell membrane</keyword>
<dbReference type="RefSeq" id="WP_207110813.1">
    <property type="nucleotide sequence ID" value="NZ_JAFLVR010000092.1"/>
</dbReference>
<dbReference type="PANTHER" id="PTHR24220">
    <property type="entry name" value="IMPORT ATP-BINDING PROTEIN"/>
    <property type="match status" value="1"/>
</dbReference>
<dbReference type="CDD" id="cd03255">
    <property type="entry name" value="ABC_MJ0796_LolCDE_FtsE"/>
    <property type="match status" value="1"/>
</dbReference>
<dbReference type="Gene3D" id="3.40.50.300">
    <property type="entry name" value="P-loop containing nucleotide triphosphate hydrolases"/>
    <property type="match status" value="1"/>
</dbReference>
<feature type="transmembrane region" description="Helical" evidence="11">
    <location>
        <begin position="266"/>
        <end position="285"/>
    </location>
</feature>
<keyword evidence="6" id="KW-0547">Nucleotide-binding</keyword>
<dbReference type="PANTHER" id="PTHR24220:SF692">
    <property type="entry name" value="ABC TRANSPORTER DOMAIN-CONTAINING PROTEIN"/>
    <property type="match status" value="1"/>
</dbReference>